<keyword evidence="4" id="KW-1185">Reference proteome</keyword>
<dbReference type="PANTHER" id="PTHR37544:SF1">
    <property type="entry name" value="PHOSPHORIBOSYLAMINOIMIDAZOLE-SUCCINOCARBOXAMIDE SYNTHASE"/>
    <property type="match status" value="1"/>
</dbReference>
<dbReference type="EMBL" id="JAQQWK010000002">
    <property type="protein sequence ID" value="KAK8052419.1"/>
    <property type="molecule type" value="Genomic_DNA"/>
</dbReference>
<reference evidence="3 4" key="1">
    <citation type="submission" date="2023-01" db="EMBL/GenBank/DDBJ databases">
        <title>Analysis of 21 Apiospora genomes using comparative genomics revels a genus with tremendous synthesis potential of carbohydrate active enzymes and secondary metabolites.</title>
        <authorList>
            <person name="Sorensen T."/>
        </authorList>
    </citation>
    <scope>NUCLEOTIDE SEQUENCE [LARGE SCALE GENOMIC DNA]</scope>
    <source>
        <strain evidence="3 4">CBS 33761</strain>
    </source>
</reference>
<accession>A0ABR1U0J7</accession>
<keyword evidence="1" id="KW-0472">Membrane</keyword>
<sequence length="718" mass="78839">MLSLLLLILRPRAVVPRDPRSIGGIGIILQHSEELHRRFRLGLQQLKQSYQDTKLASYVAAGPIAKFVVKTEDYAQAEKHGDSTALSNKKQENWQPTVLTTWRRLIAIITPLLSIAILEYIQWSSNNFNGLFATPEAVSAHYAATITPVVAMWSISALYASIHFNTILLSPYQAMSRYGATWHAGVLSHNHGRLPLASLAVSLRDMNTSACFSALGTMLGSFLTILVAGLYSISSVDIEISLAVQRTDSFNLARDVQPEYALSDSGAAQVASLVIWQNLSYPQWTYDDLVFPNLALTEAHTKEIEVSERIKVSVPARRAFLECDAKAPDYVNVSVGGNGFKYNISREVRGNCSGSIDNLYWGRANASFSGAGIFGGLGTVWVPSYFPDCASLAFYYGSLPKAHPDALPGYNISLSDTAQITTLICTQYIQELDVTLSLLPPGGKEPLGIDLDRAPIPHEETTRIVNTGTADTYNVSTYKVWLPLETNINPMTNDKDALNRLQAFPKLHEFYQTVLQANGGLDPRALTGRENSSRLIKETSKMYGRYMAQAMDRNMRSTKNLPSLSERTLWATLTQPETRLFQNSGPKVALQILLGLMSACAIAGWLTMRNTKFLPHELGSIAGVATLVAGSGLWGDAGIERGRRAGPLVPDGAEWMNDEELVKACRWDDENDGVLFGFGPRVDGTVGVNVLHRRYTVEMEGQGQGSLDDRSYEMVSTG</sequence>
<organism evidence="3 4">
    <name type="scientific">Apiospora rasikravindrae</name>
    <dbReference type="NCBI Taxonomy" id="990691"/>
    <lineage>
        <taxon>Eukaryota</taxon>
        <taxon>Fungi</taxon>
        <taxon>Dikarya</taxon>
        <taxon>Ascomycota</taxon>
        <taxon>Pezizomycotina</taxon>
        <taxon>Sordariomycetes</taxon>
        <taxon>Xylariomycetidae</taxon>
        <taxon>Amphisphaeriales</taxon>
        <taxon>Apiosporaceae</taxon>
        <taxon>Apiospora</taxon>
    </lineage>
</organism>
<keyword evidence="1" id="KW-1133">Transmembrane helix</keyword>
<dbReference type="Pfam" id="PF11915">
    <property type="entry name" value="DUF3433"/>
    <property type="match status" value="1"/>
</dbReference>
<evidence type="ECO:0000313" key="4">
    <source>
        <dbReference type="Proteomes" id="UP001444661"/>
    </source>
</evidence>
<feature type="transmembrane region" description="Helical" evidence="1">
    <location>
        <begin position="102"/>
        <end position="121"/>
    </location>
</feature>
<evidence type="ECO:0000256" key="1">
    <source>
        <dbReference type="SAM" id="Phobius"/>
    </source>
</evidence>
<keyword evidence="2" id="KW-0732">Signal</keyword>
<proteinExistence type="predicted"/>
<name>A0ABR1U0J7_9PEZI</name>
<protein>
    <submittedName>
        <fullName evidence="3">Uncharacterized protein</fullName>
    </submittedName>
</protein>
<keyword evidence="1" id="KW-0812">Transmembrane</keyword>
<dbReference type="InterPro" id="IPR021840">
    <property type="entry name" value="DUF3433"/>
</dbReference>
<evidence type="ECO:0000256" key="2">
    <source>
        <dbReference type="SAM" id="SignalP"/>
    </source>
</evidence>
<dbReference type="PANTHER" id="PTHR37544">
    <property type="entry name" value="SPRAY-RELATED"/>
    <property type="match status" value="1"/>
</dbReference>
<dbReference type="Proteomes" id="UP001444661">
    <property type="component" value="Unassembled WGS sequence"/>
</dbReference>
<evidence type="ECO:0000313" key="3">
    <source>
        <dbReference type="EMBL" id="KAK8052419.1"/>
    </source>
</evidence>
<gene>
    <name evidence="3" type="ORF">PG993_003804</name>
</gene>
<comment type="caution">
    <text evidence="3">The sequence shown here is derived from an EMBL/GenBank/DDBJ whole genome shotgun (WGS) entry which is preliminary data.</text>
</comment>
<feature type="transmembrane region" description="Helical" evidence="1">
    <location>
        <begin position="142"/>
        <end position="162"/>
    </location>
</feature>
<feature type="transmembrane region" description="Helical" evidence="1">
    <location>
        <begin position="212"/>
        <end position="233"/>
    </location>
</feature>
<feature type="signal peptide" evidence="2">
    <location>
        <begin position="1"/>
        <end position="16"/>
    </location>
</feature>
<feature type="chain" id="PRO_5045553969" evidence="2">
    <location>
        <begin position="17"/>
        <end position="718"/>
    </location>
</feature>